<protein>
    <submittedName>
        <fullName evidence="2">Uncharacterized protein</fullName>
    </submittedName>
</protein>
<dbReference type="FunCoup" id="A0A0C3E869">
    <property type="interactions" value="144"/>
</dbReference>
<dbReference type="Proteomes" id="UP000053989">
    <property type="component" value="Unassembled WGS sequence"/>
</dbReference>
<gene>
    <name evidence="2" type="ORF">SCLCIDRAFT_116051</name>
</gene>
<feature type="compositionally biased region" description="Low complexity" evidence="1">
    <location>
        <begin position="23"/>
        <end position="32"/>
    </location>
</feature>
<evidence type="ECO:0000313" key="3">
    <source>
        <dbReference type="Proteomes" id="UP000053989"/>
    </source>
</evidence>
<dbReference type="OrthoDB" id="5598844at2759"/>
<evidence type="ECO:0000313" key="2">
    <source>
        <dbReference type="EMBL" id="KIM64176.1"/>
    </source>
</evidence>
<feature type="compositionally biased region" description="Basic residues" evidence="1">
    <location>
        <begin position="33"/>
        <end position="47"/>
    </location>
</feature>
<evidence type="ECO:0000256" key="1">
    <source>
        <dbReference type="SAM" id="MobiDB-lite"/>
    </source>
</evidence>
<accession>A0A0C3E869</accession>
<reference evidence="2 3" key="1">
    <citation type="submission" date="2014-04" db="EMBL/GenBank/DDBJ databases">
        <authorList>
            <consortium name="DOE Joint Genome Institute"/>
            <person name="Kuo A."/>
            <person name="Kohler A."/>
            <person name="Nagy L.G."/>
            <person name="Floudas D."/>
            <person name="Copeland A."/>
            <person name="Barry K.W."/>
            <person name="Cichocki N."/>
            <person name="Veneault-Fourrey C."/>
            <person name="LaButti K."/>
            <person name="Lindquist E.A."/>
            <person name="Lipzen A."/>
            <person name="Lundell T."/>
            <person name="Morin E."/>
            <person name="Murat C."/>
            <person name="Sun H."/>
            <person name="Tunlid A."/>
            <person name="Henrissat B."/>
            <person name="Grigoriev I.V."/>
            <person name="Hibbett D.S."/>
            <person name="Martin F."/>
            <person name="Nordberg H.P."/>
            <person name="Cantor M.N."/>
            <person name="Hua S.X."/>
        </authorList>
    </citation>
    <scope>NUCLEOTIDE SEQUENCE [LARGE SCALE GENOMIC DNA]</scope>
    <source>
        <strain evidence="2 3">Foug A</strain>
    </source>
</reference>
<keyword evidence="3" id="KW-1185">Reference proteome</keyword>
<dbReference type="Pfam" id="PF08624">
    <property type="entry name" value="CRC_subunit"/>
    <property type="match status" value="1"/>
</dbReference>
<dbReference type="InParanoid" id="A0A0C3E869"/>
<feature type="region of interest" description="Disordered" evidence="1">
    <location>
        <begin position="1"/>
        <end position="75"/>
    </location>
</feature>
<feature type="compositionally biased region" description="Acidic residues" evidence="1">
    <location>
        <begin position="58"/>
        <end position="69"/>
    </location>
</feature>
<reference evidence="3" key="2">
    <citation type="submission" date="2015-01" db="EMBL/GenBank/DDBJ databases">
        <title>Evolutionary Origins and Diversification of the Mycorrhizal Mutualists.</title>
        <authorList>
            <consortium name="DOE Joint Genome Institute"/>
            <consortium name="Mycorrhizal Genomics Consortium"/>
            <person name="Kohler A."/>
            <person name="Kuo A."/>
            <person name="Nagy L.G."/>
            <person name="Floudas D."/>
            <person name="Copeland A."/>
            <person name="Barry K.W."/>
            <person name="Cichocki N."/>
            <person name="Veneault-Fourrey C."/>
            <person name="LaButti K."/>
            <person name="Lindquist E.A."/>
            <person name="Lipzen A."/>
            <person name="Lundell T."/>
            <person name="Morin E."/>
            <person name="Murat C."/>
            <person name="Riley R."/>
            <person name="Ohm R."/>
            <person name="Sun H."/>
            <person name="Tunlid A."/>
            <person name="Henrissat B."/>
            <person name="Grigoriev I.V."/>
            <person name="Hibbett D.S."/>
            <person name="Martin F."/>
        </authorList>
    </citation>
    <scope>NUCLEOTIDE SEQUENCE [LARGE SCALE GENOMIC DNA]</scope>
    <source>
        <strain evidence="3">Foug A</strain>
    </source>
</reference>
<dbReference type="STRING" id="1036808.A0A0C3E869"/>
<sequence length="443" mass="47997">MGEEGAGSQSFARPRGRPRGRGRSAVPAGTPRARGRGRGKTRARVRGKGPAGRPSQDVDGEVQGEEGGDEDGRPWRRVGDRVYYIERDEFVTEPDEKGDQKIDIDGILQGGRRFKCSTFVLPSRHPTRHYMLAIDAARSSGFRDSLYYFRKNALALKLSASQPEKELLIQAGKLGAHLKTRSVTLVTARSAYKLHGSKMIIDGCWVTDDYYEDRVLQDITAKGIIPGSPVGELPDPTATSSSNLPANALPAQASSGVSHGVYRAGGPTTLFGGAGLGPFSDGPHSAVRKSMLTREGLSSENWMAEAARRVSEMNDNFAKMRREAMVPCGGILDDDAKAKLKEQSANMVDDSANGGTKKKRKAEHSQFPLGVYEPHTGIVCYRSDTQPTRCRWEQVVARRVLGGTKVGNGAWALAWVDTCLDLPGPMDLDPGADEREALMSSVI</sequence>
<organism evidence="2 3">
    <name type="scientific">Scleroderma citrinum Foug A</name>
    <dbReference type="NCBI Taxonomy" id="1036808"/>
    <lineage>
        <taxon>Eukaryota</taxon>
        <taxon>Fungi</taxon>
        <taxon>Dikarya</taxon>
        <taxon>Basidiomycota</taxon>
        <taxon>Agaricomycotina</taxon>
        <taxon>Agaricomycetes</taxon>
        <taxon>Agaricomycetidae</taxon>
        <taxon>Boletales</taxon>
        <taxon>Sclerodermatineae</taxon>
        <taxon>Sclerodermataceae</taxon>
        <taxon>Scleroderma</taxon>
    </lineage>
</organism>
<dbReference type="AlphaFoldDB" id="A0A0C3E869"/>
<proteinExistence type="predicted"/>
<dbReference type="HOGENOM" id="CLU_021756_0_0_1"/>
<dbReference type="EMBL" id="KN822030">
    <property type="protein sequence ID" value="KIM64176.1"/>
    <property type="molecule type" value="Genomic_DNA"/>
</dbReference>
<name>A0A0C3E869_9AGAM</name>
<dbReference type="InterPro" id="IPR013933">
    <property type="entry name" value="CRC_Rsc7/Swp82"/>
</dbReference>